<dbReference type="InterPro" id="IPR000184">
    <property type="entry name" value="Bac_surfAg_D15"/>
</dbReference>
<dbReference type="PANTHER" id="PTHR10161">
    <property type="entry name" value="TARTRATE-RESISTANT ACID PHOSPHATASE TYPE 5"/>
    <property type="match status" value="1"/>
</dbReference>
<dbReference type="EMBL" id="JAUJEB010000014">
    <property type="protein sequence ID" value="MDN5217214.1"/>
    <property type="molecule type" value="Genomic_DNA"/>
</dbReference>
<dbReference type="Gene3D" id="2.40.160.50">
    <property type="entry name" value="membrane protein fhac: a member of the omp85/tpsb transporter family"/>
    <property type="match status" value="1"/>
</dbReference>
<accession>A0ABT8LHC5</accession>
<name>A0ABT8LHC5_9BACT</name>
<keyword evidence="4" id="KW-0472">Membrane</keyword>
<evidence type="ECO:0000256" key="1">
    <source>
        <dbReference type="ARBA" id="ARBA00004370"/>
    </source>
</evidence>
<dbReference type="PANTHER" id="PTHR10161:SF14">
    <property type="entry name" value="TARTRATE-RESISTANT ACID PHOSPHATASE TYPE 5"/>
    <property type="match status" value="1"/>
</dbReference>
<comment type="subcellular location">
    <subcellularLocation>
        <location evidence="1">Membrane</location>
    </subcellularLocation>
</comment>
<feature type="domain" description="Bacterial surface antigen (D15)" evidence="7">
    <location>
        <begin position="953"/>
        <end position="1206"/>
    </location>
</feature>
<organism evidence="8 9">
    <name type="scientific">Agaribacillus aureus</name>
    <dbReference type="NCBI Taxonomy" id="3051825"/>
    <lineage>
        <taxon>Bacteria</taxon>
        <taxon>Pseudomonadati</taxon>
        <taxon>Bacteroidota</taxon>
        <taxon>Cytophagia</taxon>
        <taxon>Cytophagales</taxon>
        <taxon>Splendidivirgaceae</taxon>
        <taxon>Agaribacillus</taxon>
    </lineage>
</organism>
<evidence type="ECO:0000256" key="4">
    <source>
        <dbReference type="ARBA" id="ARBA00023136"/>
    </source>
</evidence>
<protein>
    <submittedName>
        <fullName evidence="8">BamA/TamA family outer membrane protein</fullName>
    </submittedName>
</protein>
<reference evidence="8" key="1">
    <citation type="submission" date="2023-06" db="EMBL/GenBank/DDBJ databases">
        <title>Genomic of Agaribacillus aureum.</title>
        <authorList>
            <person name="Wang G."/>
        </authorList>
    </citation>
    <scope>NUCLEOTIDE SEQUENCE</scope>
    <source>
        <strain evidence="8">BMA12</strain>
    </source>
</reference>
<evidence type="ECO:0000256" key="2">
    <source>
        <dbReference type="ARBA" id="ARBA00022729"/>
    </source>
</evidence>
<feature type="signal peptide" evidence="5">
    <location>
        <begin position="1"/>
        <end position="21"/>
    </location>
</feature>
<dbReference type="InterPro" id="IPR004843">
    <property type="entry name" value="Calcineurin-like_PHP"/>
</dbReference>
<dbReference type="RefSeq" id="WP_346762551.1">
    <property type="nucleotide sequence ID" value="NZ_JAUJEB010000014.1"/>
</dbReference>
<dbReference type="Pfam" id="PF00149">
    <property type="entry name" value="Metallophos"/>
    <property type="match status" value="1"/>
</dbReference>
<keyword evidence="2 5" id="KW-0732">Signal</keyword>
<evidence type="ECO:0000313" key="9">
    <source>
        <dbReference type="Proteomes" id="UP001172083"/>
    </source>
</evidence>
<evidence type="ECO:0000313" key="8">
    <source>
        <dbReference type="EMBL" id="MDN5217214.1"/>
    </source>
</evidence>
<feature type="chain" id="PRO_5046863616" evidence="5">
    <location>
        <begin position="22"/>
        <end position="1243"/>
    </location>
</feature>
<dbReference type="Proteomes" id="UP001172083">
    <property type="component" value="Unassembled WGS sequence"/>
</dbReference>
<dbReference type="SUPFAM" id="SSF56300">
    <property type="entry name" value="Metallo-dependent phosphatases"/>
    <property type="match status" value="1"/>
</dbReference>
<proteinExistence type="predicted"/>
<evidence type="ECO:0000256" key="3">
    <source>
        <dbReference type="ARBA" id="ARBA00022801"/>
    </source>
</evidence>
<dbReference type="InterPro" id="IPR029052">
    <property type="entry name" value="Metallo-depent_PP-like"/>
</dbReference>
<feature type="domain" description="Calcineurin-like phosphoesterase" evidence="6">
    <location>
        <begin position="47"/>
        <end position="237"/>
    </location>
</feature>
<sequence>MAGFQRFIWFLANLCFFHLSAAQTLPATTSTSLHTDSLSPVYTLYLVGDAGKYFKNGKNPVLTLLSKQLATENKESGVIFLGDNIYPKGLPDKGQASRGEAETIISRQLEVTKSYPGSTFVIPGNHDWKKGKRAGWKYINNQEKFVEALMDSTDVFFPDNGCPGPVEISLNEEITLIILDTQWILHPWEKPKEDEDCGVTSNADIMIQIDDIIRRNKGKKIVFAAHHPLYSYGIHGGISNLNNHLFPLTALNKSLYIPLPALGSIFPLYRKWIGNIQDISHPKYKAMKAVLTKLFAKHPNLIFVSGHEHSMQYIFKDRVHYIVSGSGSKSTHVKKKGYAQFANSNLGFAKLLFYQSGHTQLEIWQIDEEGNENKSFEKHLFTEKYNPPTAEDFSGISFSDSIVTANASNQYNTKNPGLFGQNYRSAWRTKIAVPVFDIGQEKGGLIPIKRGGGQQTKSLRLQASDGKQYVLRSVEKYTEKVVPEALRGTIAADIVQDQISASHPYGALVIPPLAEAAGIYHTNPQAVFMPNDPRLGKYSELFANGLFLFEERPHDDQSDSPNFGNSKKIYSTHKMLDQLYKDNNKYVDQLWTLKSRLFDMLIGDWDRHDDQWRWASFEEGKRKFFRPIPRDRDQAFFVNQGLFMRFAKKKWALPKFQGFDYDYKYVPGFNFNARYFDRDFLTEPSLQDWIKIADTLQKKLTDSVIENAIKIWPRPIYDLNGDEVIAKLKSQRDNLKDYAKRQYLFLARTVSVRGSNKNEYFRVERLNDRETRVRMYKKTRKDSTAEKLYDRVFKTDETKEIRLYGLAGKDLFKIEGRVRKGPIVRIIGGDNKDKIIDISHVKGASRKNKIYDNLTGNTLEAGPETRDFRSDAPDINSYDRKEFKYDKLTPLIYTNINRDDALFLGGGLIFTKHGFRKYPYKSNHFILGSFAFATNSFDIKYHATFMELFGKWNLKFNADLFSPNYTDNFFGFGNETTFNKEADESFNIENAIDYYRVEYNFLNNEILLNKSIGEFASLNLGVHWQMIKVESEYDGEDRLFLEASNNDVGESFFNWKSFQGGVFNFSLDMRDNKKLPTRGINLNTDIRAYAGLNERSNNYATAEADFSLFFSFRLPATVTLAIRTGGGHTFGNYEFYQAQQLGGLQTLRGYRKNRFLGDSRFYNNTELRMRITTIKNPIVPVTFGFNVFNDIGRVWLDGEDSDKWHNGFGGGLWFAPVNAAVLAIDVARSKEETGFYLRLGYLF</sequence>
<evidence type="ECO:0000259" key="6">
    <source>
        <dbReference type="Pfam" id="PF00149"/>
    </source>
</evidence>
<keyword evidence="9" id="KW-1185">Reference proteome</keyword>
<comment type="caution">
    <text evidence="8">The sequence shown here is derived from an EMBL/GenBank/DDBJ whole genome shotgun (WGS) entry which is preliminary data.</text>
</comment>
<evidence type="ECO:0000259" key="7">
    <source>
        <dbReference type="Pfam" id="PF01103"/>
    </source>
</evidence>
<dbReference type="InterPro" id="IPR051558">
    <property type="entry name" value="Metallophosphoesterase_PAP"/>
</dbReference>
<dbReference type="Gene3D" id="3.60.21.10">
    <property type="match status" value="2"/>
</dbReference>
<evidence type="ECO:0000256" key="5">
    <source>
        <dbReference type="SAM" id="SignalP"/>
    </source>
</evidence>
<keyword evidence="3" id="KW-0378">Hydrolase</keyword>
<dbReference type="Pfam" id="PF01103">
    <property type="entry name" value="Omp85"/>
    <property type="match status" value="1"/>
</dbReference>
<gene>
    <name evidence="8" type="ORF">QQ020_34395</name>
</gene>